<feature type="domain" description="AAA+ ATPase" evidence="4">
    <location>
        <begin position="208"/>
        <end position="390"/>
    </location>
</feature>
<keyword evidence="2" id="KW-0547">Nucleotide-binding</keyword>
<evidence type="ECO:0000256" key="1">
    <source>
        <dbReference type="ARBA" id="ARBA00006354"/>
    </source>
</evidence>
<dbReference type="PANTHER" id="PTHR32039">
    <property type="entry name" value="MAGNESIUM-CHELATASE SUBUNIT CHLI"/>
    <property type="match status" value="1"/>
</dbReference>
<dbReference type="InterPro" id="IPR003593">
    <property type="entry name" value="AAA+_ATPase"/>
</dbReference>
<dbReference type="InterPro" id="IPR014721">
    <property type="entry name" value="Ribsml_uS5_D2-typ_fold_subgr"/>
</dbReference>
<evidence type="ECO:0000256" key="3">
    <source>
        <dbReference type="ARBA" id="ARBA00022840"/>
    </source>
</evidence>
<dbReference type="AlphaFoldDB" id="A0A7L9RS58"/>
<dbReference type="InterPro" id="IPR000523">
    <property type="entry name" value="Mg_chelatse_chII-like_cat_dom"/>
</dbReference>
<dbReference type="SMART" id="SM00382">
    <property type="entry name" value="AAA"/>
    <property type="match status" value="1"/>
</dbReference>
<dbReference type="RefSeq" id="WP_350332134.1">
    <property type="nucleotide sequence ID" value="NZ_CP054719.1"/>
</dbReference>
<reference evidence="5 6" key="1">
    <citation type="submission" date="2020-06" db="EMBL/GenBank/DDBJ databases">
        <title>The endosymbiont of the kinetoplastid Bodo saltans is a Paracaedibacter-like alpha-proteobacterium possessing a putative toxin-antitoxin system.</title>
        <authorList>
            <person name="Midha S."/>
            <person name="Rigden D.J."/>
            <person name="Siozios S."/>
            <person name="Hurst G.D.D."/>
            <person name="Jackson A.P."/>
        </authorList>
    </citation>
    <scope>NUCLEOTIDE SEQUENCE [LARGE SCALE GENOMIC DNA]</scope>
    <source>
        <strain evidence="5">Lake Konstanz</strain>
    </source>
</reference>
<gene>
    <name evidence="5" type="ORF">CPBP_00133</name>
</gene>
<dbReference type="Gene3D" id="3.30.230.10">
    <property type="match status" value="1"/>
</dbReference>
<dbReference type="Pfam" id="PF13541">
    <property type="entry name" value="ChlI"/>
    <property type="match status" value="1"/>
</dbReference>
<dbReference type="EMBL" id="CP054719">
    <property type="protein sequence ID" value="QOL19381.1"/>
    <property type="molecule type" value="Genomic_DNA"/>
</dbReference>
<dbReference type="GO" id="GO:0005524">
    <property type="term" value="F:ATP binding"/>
    <property type="evidence" value="ECO:0007669"/>
    <property type="project" value="UniProtKB-KW"/>
</dbReference>
<dbReference type="InterPro" id="IPR027417">
    <property type="entry name" value="P-loop_NTPase"/>
</dbReference>
<dbReference type="InterPro" id="IPR004482">
    <property type="entry name" value="Mg_chelat-rel"/>
</dbReference>
<dbReference type="SUPFAM" id="SSF54211">
    <property type="entry name" value="Ribosomal protein S5 domain 2-like"/>
    <property type="match status" value="1"/>
</dbReference>
<keyword evidence="6" id="KW-1185">Reference proteome</keyword>
<protein>
    <submittedName>
        <fullName evidence="5">AAA family ATPase</fullName>
    </submittedName>
</protein>
<dbReference type="SUPFAM" id="SSF52540">
    <property type="entry name" value="P-loop containing nucleoside triphosphate hydrolases"/>
    <property type="match status" value="1"/>
</dbReference>
<keyword evidence="3" id="KW-0067">ATP-binding</keyword>
<dbReference type="NCBIfam" id="TIGR00368">
    <property type="entry name" value="YifB family Mg chelatase-like AAA ATPase"/>
    <property type="match status" value="1"/>
</dbReference>
<dbReference type="PRINTS" id="PR01657">
    <property type="entry name" value="MCMFAMILY"/>
</dbReference>
<dbReference type="Gene3D" id="3.40.50.300">
    <property type="entry name" value="P-loop containing nucleotide triphosphate hydrolases"/>
    <property type="match status" value="1"/>
</dbReference>
<dbReference type="Proteomes" id="UP000594001">
    <property type="component" value="Chromosome"/>
</dbReference>
<dbReference type="Pfam" id="PF01078">
    <property type="entry name" value="Mg_chelatase"/>
    <property type="match status" value="1"/>
</dbReference>
<accession>A0A7L9RS58</accession>
<proteinExistence type="inferred from homology"/>
<evidence type="ECO:0000256" key="2">
    <source>
        <dbReference type="ARBA" id="ARBA00022741"/>
    </source>
</evidence>
<dbReference type="InterPro" id="IPR025158">
    <property type="entry name" value="Mg_chelat-rel_C"/>
</dbReference>
<comment type="similarity">
    <text evidence="1">Belongs to the Mg-chelatase subunits D/I family. ComM subfamily.</text>
</comment>
<evidence type="ECO:0000259" key="4">
    <source>
        <dbReference type="SMART" id="SM00382"/>
    </source>
</evidence>
<evidence type="ECO:0000313" key="6">
    <source>
        <dbReference type="Proteomes" id="UP000594001"/>
    </source>
</evidence>
<dbReference type="PANTHER" id="PTHR32039:SF7">
    <property type="entry name" value="COMPETENCE PROTEIN COMM"/>
    <property type="match status" value="1"/>
</dbReference>
<dbReference type="GO" id="GO:0003677">
    <property type="term" value="F:DNA binding"/>
    <property type="evidence" value="ECO:0007669"/>
    <property type="project" value="InterPro"/>
</dbReference>
<dbReference type="InterPro" id="IPR020568">
    <property type="entry name" value="Ribosomal_Su5_D2-typ_SF"/>
</dbReference>
<sequence>MLSRITTVAFQGIQAVPVDVQVQIANGLPAFNIVGLADKTVAESRERIRSALTSIGLSLPPKRITVNLSPADMQKEGSHFDLPIAIAVLIGLEVISAEVSSAYVALGELSLAGDLLPVNGVLPAAFYAASEAKKVICPHKNGPEATWGGGQGVLAPLTLIQLIQCLQGKIVLESPKPEVQQHRPETVDLSLVKGQETSKRALEITAAGGHNLLMIGSPGAGKSLLAACLPGILPELTPKEALEVSMIHSIAGVLNEGALLKDRPFRAPHHSASMPSLVGGGLKAKPGEISLAHNGVLFLDELPEFQRMTLEALRQPLETGSVSISRANARYTYPADVQFVAAMNPCRCGYGDDPVKACSKVPKCLEEYQSKISGPLMDRIDLKVYMKAVDLDVFRDKASAESSAVVKTRIMNARNYQQQRLSTLGIPVSVNANLSQKHMETACALSTDVESFCFDTAQKLSLSARGLFRTLKVARTIADLDESAEIQKKHISEAFAYRLI</sequence>
<dbReference type="InterPro" id="IPR045006">
    <property type="entry name" value="CHLI-like"/>
</dbReference>
<evidence type="ECO:0000313" key="5">
    <source>
        <dbReference type="EMBL" id="QOL19381.1"/>
    </source>
</evidence>
<dbReference type="Pfam" id="PF13335">
    <property type="entry name" value="Mg_chelatase_C"/>
    <property type="match status" value="1"/>
</dbReference>
<organism evidence="5 6">
    <name type="scientific">Candidatus Bodocaedibacter vickermanii</name>
    <dbReference type="NCBI Taxonomy" id="2741701"/>
    <lineage>
        <taxon>Bacteria</taxon>
        <taxon>Pseudomonadati</taxon>
        <taxon>Pseudomonadota</taxon>
        <taxon>Alphaproteobacteria</taxon>
        <taxon>Holosporales</taxon>
        <taxon>Candidatus Paracaedibacteraceae</taxon>
        <taxon>Candidatus Bodocaedibacter</taxon>
    </lineage>
</organism>
<name>A0A7L9RS58_9PROT</name>
<dbReference type="InterPro" id="IPR001208">
    <property type="entry name" value="MCM_dom"/>
</dbReference>
<dbReference type="KEGG" id="pbal:CPBP_00133"/>